<keyword evidence="2" id="KW-1185">Reference proteome</keyword>
<organism evidence="1 2">
    <name type="scientific">Azospirillum oleiclasticum</name>
    <dbReference type="NCBI Taxonomy" id="2735135"/>
    <lineage>
        <taxon>Bacteria</taxon>
        <taxon>Pseudomonadati</taxon>
        <taxon>Pseudomonadota</taxon>
        <taxon>Alphaproteobacteria</taxon>
        <taxon>Rhodospirillales</taxon>
        <taxon>Azospirillaceae</taxon>
        <taxon>Azospirillum</taxon>
    </lineage>
</organism>
<protein>
    <submittedName>
        <fullName evidence="1">Uncharacterized protein</fullName>
    </submittedName>
</protein>
<sequence>MDDFAELVERFLQAPKRCVNRSIRWRTGNHPDYAVARLRLLADGFEGYRTRVEMAAHLKRDPRKFQFALLFNNTRVLALDVGPARSHKNLLTGKSISCSHWQVYPLYEAEADDRTLTHRIWLDEFCKRAHIDLEAPYRQPPFDKVQLGLSLK</sequence>
<comment type="caution">
    <text evidence="1">The sequence shown here is derived from an EMBL/GenBank/DDBJ whole genome shotgun (WGS) entry which is preliminary data.</text>
</comment>
<name>A0ABX2T5S3_9PROT</name>
<evidence type="ECO:0000313" key="1">
    <source>
        <dbReference type="EMBL" id="NYZ19680.1"/>
    </source>
</evidence>
<dbReference type="Proteomes" id="UP000584642">
    <property type="component" value="Unassembled WGS sequence"/>
</dbReference>
<reference evidence="1 2" key="1">
    <citation type="submission" date="2020-05" db="EMBL/GenBank/DDBJ databases">
        <title>Azospirillum oleiclasticum sp. nov, a nitrogen-fixing and heavy crude oil-emulsifying bacterium isolated from the crude oil of Yumen Oilfield.</title>
        <authorList>
            <person name="Wu D."/>
            <person name="Cai M."/>
            <person name="Zhang X."/>
        </authorList>
    </citation>
    <scope>NUCLEOTIDE SEQUENCE [LARGE SCALE GENOMIC DNA]</scope>
    <source>
        <strain evidence="1 2">ROY-1-1-2</strain>
    </source>
</reference>
<dbReference type="RefSeq" id="WP_180281452.1">
    <property type="nucleotide sequence ID" value="NZ_JABFDB010000004.1"/>
</dbReference>
<gene>
    <name evidence="1" type="ORF">HND93_08145</name>
</gene>
<proteinExistence type="predicted"/>
<evidence type="ECO:0000313" key="2">
    <source>
        <dbReference type="Proteomes" id="UP000584642"/>
    </source>
</evidence>
<accession>A0ABX2T5S3</accession>
<dbReference type="EMBL" id="JABFDB010000004">
    <property type="protein sequence ID" value="NYZ19680.1"/>
    <property type="molecule type" value="Genomic_DNA"/>
</dbReference>